<keyword evidence="4" id="KW-0804">Transcription</keyword>
<organism evidence="7 8">
    <name type="scientific">Acrocarpospora phusangensis</name>
    <dbReference type="NCBI Taxonomy" id="1070424"/>
    <lineage>
        <taxon>Bacteria</taxon>
        <taxon>Bacillati</taxon>
        <taxon>Actinomycetota</taxon>
        <taxon>Actinomycetes</taxon>
        <taxon>Streptosporangiales</taxon>
        <taxon>Streptosporangiaceae</taxon>
        <taxon>Acrocarpospora</taxon>
    </lineage>
</organism>
<evidence type="ECO:0000313" key="8">
    <source>
        <dbReference type="Proteomes" id="UP000640052"/>
    </source>
</evidence>
<dbReference type="PRINTS" id="PR00364">
    <property type="entry name" value="DISEASERSIST"/>
</dbReference>
<dbReference type="Pfam" id="PF00931">
    <property type="entry name" value="NB-ARC"/>
    <property type="match status" value="1"/>
</dbReference>
<proteinExistence type="inferred from homology"/>
<dbReference type="InterPro" id="IPR001867">
    <property type="entry name" value="OmpR/PhoB-type_DNA-bd"/>
</dbReference>
<comment type="caution">
    <text evidence="7">The sequence shown here is derived from an EMBL/GenBank/DDBJ whole genome shotgun (WGS) entry which is preliminary data.</text>
</comment>
<dbReference type="SUPFAM" id="SSF46894">
    <property type="entry name" value="C-terminal effector domain of the bipartite response regulators"/>
    <property type="match status" value="1"/>
</dbReference>
<dbReference type="RefSeq" id="WP_204039619.1">
    <property type="nucleotide sequence ID" value="NZ_BOOA01000006.1"/>
</dbReference>
<dbReference type="Proteomes" id="UP000640052">
    <property type="component" value="Unassembled WGS sequence"/>
</dbReference>
<evidence type="ECO:0000256" key="4">
    <source>
        <dbReference type="ARBA" id="ARBA00023163"/>
    </source>
</evidence>
<evidence type="ECO:0000256" key="1">
    <source>
        <dbReference type="ARBA" id="ARBA00005820"/>
    </source>
</evidence>
<dbReference type="InterPro" id="IPR002182">
    <property type="entry name" value="NB-ARC"/>
</dbReference>
<keyword evidence="2" id="KW-0805">Transcription regulation</keyword>
<feature type="domain" description="Bacterial transcriptional activator" evidence="6">
    <location>
        <begin position="95"/>
        <end position="240"/>
    </location>
</feature>
<dbReference type="InterPro" id="IPR011990">
    <property type="entry name" value="TPR-like_helical_dom_sf"/>
</dbReference>
<dbReference type="InterPro" id="IPR016032">
    <property type="entry name" value="Sig_transdc_resp-reg_C-effctor"/>
</dbReference>
<evidence type="ECO:0000256" key="2">
    <source>
        <dbReference type="ARBA" id="ARBA00023015"/>
    </source>
</evidence>
<dbReference type="Pfam" id="PF03704">
    <property type="entry name" value="BTAD"/>
    <property type="match status" value="1"/>
</dbReference>
<evidence type="ECO:0000256" key="3">
    <source>
        <dbReference type="ARBA" id="ARBA00023125"/>
    </source>
</evidence>
<dbReference type="Gene3D" id="1.25.40.10">
    <property type="entry name" value="Tetratricopeptide repeat domain"/>
    <property type="match status" value="2"/>
</dbReference>
<dbReference type="InterPro" id="IPR027417">
    <property type="entry name" value="P-loop_NTPase"/>
</dbReference>
<dbReference type="InterPro" id="IPR036388">
    <property type="entry name" value="WH-like_DNA-bd_sf"/>
</dbReference>
<dbReference type="SUPFAM" id="SSF52540">
    <property type="entry name" value="P-loop containing nucleoside triphosphate hydrolases"/>
    <property type="match status" value="1"/>
</dbReference>
<evidence type="ECO:0000313" key="7">
    <source>
        <dbReference type="EMBL" id="GIH22785.1"/>
    </source>
</evidence>
<dbReference type="Pfam" id="PF13424">
    <property type="entry name" value="TPR_12"/>
    <property type="match status" value="1"/>
</dbReference>
<dbReference type="SMART" id="SM01043">
    <property type="entry name" value="BTAD"/>
    <property type="match status" value="1"/>
</dbReference>
<dbReference type="SMART" id="SM00862">
    <property type="entry name" value="Trans_reg_C"/>
    <property type="match status" value="1"/>
</dbReference>
<dbReference type="GO" id="GO:0006355">
    <property type="term" value="P:regulation of DNA-templated transcription"/>
    <property type="evidence" value="ECO:0007669"/>
    <property type="project" value="InterPro"/>
</dbReference>
<dbReference type="EMBL" id="BOOA01000006">
    <property type="protein sequence ID" value="GIH22785.1"/>
    <property type="molecule type" value="Genomic_DNA"/>
</dbReference>
<dbReference type="PANTHER" id="PTHR35807">
    <property type="entry name" value="TRANSCRIPTIONAL REGULATOR REDD-RELATED"/>
    <property type="match status" value="1"/>
</dbReference>
<sequence>MEFRVLGDLTVLTAGRALPLASRRQEQLLALLISRGGRVVDAGTLTDALWAERLGSQAAKNLQVLVHRLRRTLGDAERIRHDRYGYALLAETEEVDAWHFAELAERGGKALAGNDAKAATALLAEALALWRGPAFSGLDDVIALSEAAERLEQMRRRAVTERIDAELRLGRHGALVPELMGLAAADPLDESVTARLMMALSGSGRRTEALAVYRRTRTVLAEELGLEPGPELRRLQRAVLRGDADVAPARRSSARWGGAAVRAAEALQPDPAPCLLPASVADLTGRDAELRHLVRTLGGLSPSTPVVCAISGMAGVGKTALAVRAAHEVRKDFPDGQLYVNLHGAGARPVEPRETLGRFLRALGVPGAGIPDTLDERAEVYRARLSGRRVLVVLDDAADEAQVEPLLPADAGSVCLVTSRAALTALAGADRLALGTLPVDAAVDLLGTITGRDDLDGATARRLAELCGRLPLALRIAGARLAARPHWSAERLAARLETEHDRLDELAHGALSVRASLALGYSGLADPARTLLRRLGLVETPEFAGWVAAALLDAAPRAAEDTLESLLDARFVEYAGLDGVGVARYRLHDLVRLHAKERAAEEEGPGEADAALARLTGAYLALAERAHRRQYGGDYLILHGGAERWQVDPETESLLLGDPAGWLRGERQGLVAAVDQAARLGLAETCWDLALTAVTLFDAQGLYDDWLRTCSTALEVARKAGDVRGEAAMRFSLGELDLFRQRYGAARPHFDAALALFTEAGDRHGEALTVRNAALLDRVEGRVEVALDRYGHALDLLREVGDLSAEAHVLGSVAQIHIEHGSAEEAGPLLETAVVIYRDLGDVRGTAQILNRMGAAHLREGRAAEAEAAYRQVTESTRAAGDRIGEAYGLLGLGEARLLAGGHDGAAEALDAALLLATEVAEPFVAARARLAAGRLAAAAGDAGTARALLEEADRGFQRIGLPVWHERAADALRALPGGRSGQQPPSA</sequence>
<dbReference type="InterPro" id="IPR051677">
    <property type="entry name" value="AfsR-DnrI-RedD_regulator"/>
</dbReference>
<name>A0A919Q8T4_9ACTN</name>
<feature type="domain" description="OmpR/PhoB-type" evidence="5">
    <location>
        <begin position="15"/>
        <end position="88"/>
    </location>
</feature>
<keyword evidence="8" id="KW-1185">Reference proteome</keyword>
<evidence type="ECO:0000259" key="5">
    <source>
        <dbReference type="SMART" id="SM00862"/>
    </source>
</evidence>
<accession>A0A919Q8T4</accession>
<dbReference type="AlphaFoldDB" id="A0A919Q8T4"/>
<dbReference type="Gene3D" id="1.10.10.10">
    <property type="entry name" value="Winged helix-like DNA-binding domain superfamily/Winged helix DNA-binding domain"/>
    <property type="match status" value="1"/>
</dbReference>
<comment type="similarity">
    <text evidence="1">Belongs to the AfsR/DnrI/RedD regulatory family.</text>
</comment>
<dbReference type="GO" id="GO:0003677">
    <property type="term" value="F:DNA binding"/>
    <property type="evidence" value="ECO:0007669"/>
    <property type="project" value="UniProtKB-KW"/>
</dbReference>
<protein>
    <submittedName>
        <fullName evidence="7">SARP family transcriptional regulator</fullName>
    </submittedName>
</protein>
<dbReference type="PANTHER" id="PTHR35807:SF1">
    <property type="entry name" value="TRANSCRIPTIONAL REGULATOR REDD"/>
    <property type="match status" value="1"/>
</dbReference>
<dbReference type="GO" id="GO:0043531">
    <property type="term" value="F:ADP binding"/>
    <property type="evidence" value="ECO:0007669"/>
    <property type="project" value="InterPro"/>
</dbReference>
<dbReference type="Pfam" id="PF00486">
    <property type="entry name" value="Trans_reg_C"/>
    <property type="match status" value="1"/>
</dbReference>
<evidence type="ECO:0000259" key="6">
    <source>
        <dbReference type="SMART" id="SM01043"/>
    </source>
</evidence>
<dbReference type="InterPro" id="IPR005158">
    <property type="entry name" value="BTAD"/>
</dbReference>
<dbReference type="CDD" id="cd15831">
    <property type="entry name" value="BTAD"/>
    <property type="match status" value="1"/>
</dbReference>
<dbReference type="SUPFAM" id="SSF48452">
    <property type="entry name" value="TPR-like"/>
    <property type="match status" value="3"/>
</dbReference>
<dbReference type="Gene3D" id="3.40.50.300">
    <property type="entry name" value="P-loop containing nucleotide triphosphate hydrolases"/>
    <property type="match status" value="1"/>
</dbReference>
<gene>
    <name evidence="7" type="ORF">Aph01nite_10950</name>
</gene>
<dbReference type="GO" id="GO:0000160">
    <property type="term" value="P:phosphorelay signal transduction system"/>
    <property type="evidence" value="ECO:0007669"/>
    <property type="project" value="InterPro"/>
</dbReference>
<keyword evidence="3" id="KW-0238">DNA-binding</keyword>
<reference evidence="7" key="1">
    <citation type="submission" date="2021-01" db="EMBL/GenBank/DDBJ databases">
        <title>Whole genome shotgun sequence of Acrocarpospora phusangensis NBRC 108782.</title>
        <authorList>
            <person name="Komaki H."/>
            <person name="Tamura T."/>
        </authorList>
    </citation>
    <scope>NUCLEOTIDE SEQUENCE</scope>
    <source>
        <strain evidence="7">NBRC 108782</strain>
    </source>
</reference>